<dbReference type="SUPFAM" id="SSF54534">
    <property type="entry name" value="FKBP-like"/>
    <property type="match status" value="1"/>
</dbReference>
<dbReference type="Proteomes" id="UP000814176">
    <property type="component" value="Unassembled WGS sequence"/>
</dbReference>
<evidence type="ECO:0000256" key="2">
    <source>
        <dbReference type="ARBA" id="ARBA00007838"/>
    </source>
</evidence>
<gene>
    <name evidence="9" type="ORF">C8Q71DRAFT_816730</name>
</gene>
<dbReference type="InterPro" id="IPR001179">
    <property type="entry name" value="PPIase_FKBP_dom"/>
</dbReference>
<keyword evidence="4 5" id="KW-0413">Isomerase</keyword>
<evidence type="ECO:0000256" key="1">
    <source>
        <dbReference type="ARBA" id="ARBA00000971"/>
    </source>
</evidence>
<evidence type="ECO:0000256" key="4">
    <source>
        <dbReference type="ARBA" id="ARBA00023235"/>
    </source>
</evidence>
<feature type="compositionally biased region" description="Acidic residues" evidence="7">
    <location>
        <begin position="138"/>
        <end position="152"/>
    </location>
</feature>
<keyword evidence="10" id="KW-1185">Reference proteome</keyword>
<feature type="region of interest" description="Disordered" evidence="7">
    <location>
        <begin position="124"/>
        <end position="306"/>
    </location>
</feature>
<accession>A0ABQ8K4G2</accession>
<feature type="compositionally biased region" description="Acidic residues" evidence="7">
    <location>
        <begin position="164"/>
        <end position="174"/>
    </location>
</feature>
<dbReference type="InterPro" id="IPR046357">
    <property type="entry name" value="PPIase_dom_sf"/>
</dbReference>
<dbReference type="EMBL" id="JADCUA010000027">
    <property type="protein sequence ID" value="KAH9831266.1"/>
    <property type="molecule type" value="Genomic_DNA"/>
</dbReference>
<dbReference type="PROSITE" id="PS50059">
    <property type="entry name" value="FKBP_PPIASE"/>
    <property type="match status" value="1"/>
</dbReference>
<feature type="compositionally biased region" description="Acidic residues" evidence="7">
    <location>
        <begin position="59"/>
        <end position="76"/>
    </location>
</feature>
<evidence type="ECO:0000313" key="10">
    <source>
        <dbReference type="Proteomes" id="UP000814176"/>
    </source>
</evidence>
<sequence>MPVAVALWSLEVKPGEDGIASFIPQSDLRITNVALGAELEDENARSTVKIHYKSLAAPSDDEDEDEEDEDDDEEEKEGGAQLVETVLASLTPGKVEQATADLILEEDVEVLFEVVGKNTIYLTGNYIDQTPPGVPFNDESDEEGDSDLDMEGYDLREVSSDVEINPDELDMLSDDDNRFEEVADDEPAAKPASKKRPRESDAIATDVDEEKLSKSQRKKLKKLKAEGGQAVTTAEETTPADTNGASGPEKAEKKGKKEKKEKKEKEKSDKGKEQELSGKGKEQELSGGIKTVDSKVGDGPKAKNGDTLSMRYIGKLQSGKVFDENKKGAPFRFRLGKGEVIKGWDIGIAGMQVGGERKVIVPPNMGYGSKKSGPIPPNSTLTFEVKLLKIN</sequence>
<protein>
    <recommendedName>
        <fullName evidence="5">FK506-binding protein</fullName>
        <ecNumber evidence="5">5.2.1.8</ecNumber>
    </recommendedName>
</protein>
<dbReference type="Pfam" id="PF00254">
    <property type="entry name" value="FKBP_C"/>
    <property type="match status" value="1"/>
</dbReference>
<evidence type="ECO:0000313" key="9">
    <source>
        <dbReference type="EMBL" id="KAH9831266.1"/>
    </source>
</evidence>
<feature type="compositionally biased region" description="Basic and acidic residues" evidence="7">
    <location>
        <begin position="292"/>
        <end position="304"/>
    </location>
</feature>
<organism evidence="9 10">
    <name type="scientific">Rhodofomes roseus</name>
    <dbReference type="NCBI Taxonomy" id="34475"/>
    <lineage>
        <taxon>Eukaryota</taxon>
        <taxon>Fungi</taxon>
        <taxon>Dikarya</taxon>
        <taxon>Basidiomycota</taxon>
        <taxon>Agaricomycotina</taxon>
        <taxon>Agaricomycetes</taxon>
        <taxon>Polyporales</taxon>
        <taxon>Rhodofomes</taxon>
    </lineage>
</organism>
<reference evidence="9 10" key="1">
    <citation type="journal article" date="2021" name="Environ. Microbiol.">
        <title>Gene family expansions and transcriptome signatures uncover fungal adaptations to wood decay.</title>
        <authorList>
            <person name="Hage H."/>
            <person name="Miyauchi S."/>
            <person name="Viragh M."/>
            <person name="Drula E."/>
            <person name="Min B."/>
            <person name="Chaduli D."/>
            <person name="Navarro D."/>
            <person name="Favel A."/>
            <person name="Norest M."/>
            <person name="Lesage-Meessen L."/>
            <person name="Balint B."/>
            <person name="Merenyi Z."/>
            <person name="de Eugenio L."/>
            <person name="Morin E."/>
            <person name="Martinez A.T."/>
            <person name="Baldrian P."/>
            <person name="Stursova M."/>
            <person name="Martinez M.J."/>
            <person name="Novotny C."/>
            <person name="Magnuson J.K."/>
            <person name="Spatafora J.W."/>
            <person name="Maurice S."/>
            <person name="Pangilinan J."/>
            <person name="Andreopoulos W."/>
            <person name="LaButti K."/>
            <person name="Hundley H."/>
            <person name="Na H."/>
            <person name="Kuo A."/>
            <person name="Barry K."/>
            <person name="Lipzen A."/>
            <person name="Henrissat B."/>
            <person name="Riley R."/>
            <person name="Ahrendt S."/>
            <person name="Nagy L.G."/>
            <person name="Grigoriev I.V."/>
            <person name="Martin F."/>
            <person name="Rosso M.N."/>
        </authorList>
    </citation>
    <scope>NUCLEOTIDE SEQUENCE [LARGE SCALE GENOMIC DNA]</scope>
    <source>
        <strain evidence="9 10">CIRM-BRFM 1785</strain>
    </source>
</reference>
<feature type="compositionally biased region" description="Basic and acidic residues" evidence="7">
    <location>
        <begin position="261"/>
        <end position="284"/>
    </location>
</feature>
<dbReference type="RefSeq" id="XP_047774427.1">
    <property type="nucleotide sequence ID" value="XM_047926122.1"/>
</dbReference>
<dbReference type="Gene3D" id="2.60.120.340">
    <property type="entry name" value="Nucleoplasmin core domain"/>
    <property type="match status" value="1"/>
</dbReference>
<evidence type="ECO:0000256" key="3">
    <source>
        <dbReference type="ARBA" id="ARBA00023110"/>
    </source>
</evidence>
<dbReference type="GeneID" id="72006854"/>
<evidence type="ECO:0000256" key="7">
    <source>
        <dbReference type="SAM" id="MobiDB-lite"/>
    </source>
</evidence>
<dbReference type="InterPro" id="IPR023566">
    <property type="entry name" value="PPIase_Fpr3/Fpr4-like"/>
</dbReference>
<comment type="similarity">
    <text evidence="2">Belongs to the FKBP-type PPIase family. FKBP3/4 subfamily.</text>
</comment>
<dbReference type="EC" id="5.2.1.8" evidence="5"/>
<feature type="compositionally biased region" description="Polar residues" evidence="7">
    <location>
        <begin position="230"/>
        <end position="245"/>
    </location>
</feature>
<comment type="catalytic activity">
    <reaction evidence="1 5 6">
        <text>[protein]-peptidylproline (omega=180) = [protein]-peptidylproline (omega=0)</text>
        <dbReference type="Rhea" id="RHEA:16237"/>
        <dbReference type="Rhea" id="RHEA-COMP:10747"/>
        <dbReference type="Rhea" id="RHEA-COMP:10748"/>
        <dbReference type="ChEBI" id="CHEBI:83833"/>
        <dbReference type="ChEBI" id="CHEBI:83834"/>
        <dbReference type="EC" id="5.2.1.8"/>
    </reaction>
</comment>
<proteinExistence type="inferred from homology"/>
<dbReference type="PANTHER" id="PTHR43811:SF19">
    <property type="entry name" value="39 KDA FK506-BINDING NUCLEAR PROTEIN"/>
    <property type="match status" value="1"/>
</dbReference>
<keyword evidence="3 5" id="KW-0697">Rotamase</keyword>
<dbReference type="PIRSF" id="PIRSF001473">
    <property type="entry name" value="FK506-bp_FPR3"/>
    <property type="match status" value="1"/>
</dbReference>
<feature type="domain" description="PPIase FKBP-type" evidence="8">
    <location>
        <begin position="305"/>
        <end position="391"/>
    </location>
</feature>
<comment type="caution">
    <text evidence="9">The sequence shown here is derived from an EMBL/GenBank/DDBJ whole genome shotgun (WGS) entry which is preliminary data.</text>
</comment>
<dbReference type="Pfam" id="PF17800">
    <property type="entry name" value="NPL"/>
    <property type="match status" value="1"/>
</dbReference>
<dbReference type="Gene3D" id="3.10.50.40">
    <property type="match status" value="1"/>
</dbReference>
<dbReference type="InterPro" id="IPR041232">
    <property type="entry name" value="NPL"/>
</dbReference>
<evidence type="ECO:0000256" key="6">
    <source>
        <dbReference type="PROSITE-ProRule" id="PRU00277"/>
    </source>
</evidence>
<evidence type="ECO:0000259" key="8">
    <source>
        <dbReference type="PROSITE" id="PS50059"/>
    </source>
</evidence>
<evidence type="ECO:0000256" key="5">
    <source>
        <dbReference type="PIRNR" id="PIRNR001473"/>
    </source>
</evidence>
<feature type="region of interest" description="Disordered" evidence="7">
    <location>
        <begin position="50"/>
        <end position="80"/>
    </location>
</feature>
<dbReference type="PANTHER" id="PTHR43811">
    <property type="entry name" value="FKBP-TYPE PEPTIDYL-PROLYL CIS-TRANS ISOMERASE FKPA"/>
    <property type="match status" value="1"/>
</dbReference>
<name>A0ABQ8K4G2_9APHY</name>